<dbReference type="AlphaFoldDB" id="A0A3M7T4Q9"/>
<comment type="caution">
    <text evidence="3">The sequence shown here is derived from an EMBL/GenBank/DDBJ whole genome shotgun (WGS) entry which is preliminary data.</text>
</comment>
<keyword evidence="2" id="KW-0812">Transmembrane</keyword>
<reference evidence="3 4" key="1">
    <citation type="journal article" date="2018" name="Sci. Rep.">
        <title>Genomic signatures of local adaptation to the degree of environmental predictability in rotifers.</title>
        <authorList>
            <person name="Franch-Gras L."/>
            <person name="Hahn C."/>
            <person name="Garcia-Roger E.M."/>
            <person name="Carmona M.J."/>
            <person name="Serra M."/>
            <person name="Gomez A."/>
        </authorList>
    </citation>
    <scope>NUCLEOTIDE SEQUENCE [LARGE SCALE GENOMIC DNA]</scope>
    <source>
        <strain evidence="3">HYR1</strain>
    </source>
</reference>
<protein>
    <submittedName>
        <fullName evidence="3">Uncharacterized protein</fullName>
    </submittedName>
</protein>
<evidence type="ECO:0000256" key="1">
    <source>
        <dbReference type="SAM" id="MobiDB-lite"/>
    </source>
</evidence>
<sequence length="401" mass="44219">MNAHSRSRNSSTSESESTTDVSCADSMPAPINAAPVHHQQRFILTPNMYFQDAVYRTFSYAPPPPPSVIKNFAPILPPEMQRATISTCMKPQADCSSYRYRYYAPAGPVAASRLVKGEAAPKRFAPIEQSMSFQNFGARLQYPANQSFDSSYRNISFEPMNYESSRHLEKFNRPVSNLWQMAGSSANATNSSQKFLNQYAMNEALGPNGATGYHNSNNNNYFQDKNLLSHKSAKLRNSFKLKALAIIGLVLVVVISIAVILSVVITRSAMASSTSLPMQDGNQKRLLNSSRFNEDNSTDSDTIVVGVDISLNVTSGKTFFFDNSTQSNSSLVAAAARLLFSQFNSTSTSSNIGSQIIQKFKHLDTSNATIYDPELLDMLSNYSNHSNYSNATMNDTRVTLN</sequence>
<feature type="compositionally biased region" description="Low complexity" evidence="1">
    <location>
        <begin position="8"/>
        <end position="19"/>
    </location>
</feature>
<keyword evidence="4" id="KW-1185">Reference proteome</keyword>
<dbReference type="OrthoDB" id="10546710at2759"/>
<evidence type="ECO:0000313" key="4">
    <source>
        <dbReference type="Proteomes" id="UP000276133"/>
    </source>
</evidence>
<proteinExistence type="predicted"/>
<gene>
    <name evidence="3" type="ORF">BpHYR1_000571</name>
</gene>
<organism evidence="3 4">
    <name type="scientific">Brachionus plicatilis</name>
    <name type="common">Marine rotifer</name>
    <name type="synonym">Brachionus muelleri</name>
    <dbReference type="NCBI Taxonomy" id="10195"/>
    <lineage>
        <taxon>Eukaryota</taxon>
        <taxon>Metazoa</taxon>
        <taxon>Spiralia</taxon>
        <taxon>Gnathifera</taxon>
        <taxon>Rotifera</taxon>
        <taxon>Eurotatoria</taxon>
        <taxon>Monogononta</taxon>
        <taxon>Pseudotrocha</taxon>
        <taxon>Ploima</taxon>
        <taxon>Brachionidae</taxon>
        <taxon>Brachionus</taxon>
    </lineage>
</organism>
<accession>A0A3M7T4Q9</accession>
<keyword evidence="2" id="KW-1133">Transmembrane helix</keyword>
<evidence type="ECO:0000313" key="3">
    <source>
        <dbReference type="EMBL" id="RNA42808.1"/>
    </source>
</evidence>
<name>A0A3M7T4Q9_BRAPC</name>
<keyword evidence="2" id="KW-0472">Membrane</keyword>
<feature type="region of interest" description="Disordered" evidence="1">
    <location>
        <begin position="1"/>
        <end position="26"/>
    </location>
</feature>
<dbReference type="EMBL" id="REGN01000317">
    <property type="protein sequence ID" value="RNA42808.1"/>
    <property type="molecule type" value="Genomic_DNA"/>
</dbReference>
<evidence type="ECO:0000256" key="2">
    <source>
        <dbReference type="SAM" id="Phobius"/>
    </source>
</evidence>
<dbReference type="Proteomes" id="UP000276133">
    <property type="component" value="Unassembled WGS sequence"/>
</dbReference>
<feature type="transmembrane region" description="Helical" evidence="2">
    <location>
        <begin position="243"/>
        <end position="265"/>
    </location>
</feature>